<dbReference type="OMA" id="MISHNEN"/>
<organism evidence="9 10">
    <name type="scientific">Taxus chinensis</name>
    <name type="common">Chinese yew</name>
    <name type="synonym">Taxus wallichiana var. chinensis</name>
    <dbReference type="NCBI Taxonomy" id="29808"/>
    <lineage>
        <taxon>Eukaryota</taxon>
        <taxon>Viridiplantae</taxon>
        <taxon>Streptophyta</taxon>
        <taxon>Embryophyta</taxon>
        <taxon>Tracheophyta</taxon>
        <taxon>Spermatophyta</taxon>
        <taxon>Pinopsida</taxon>
        <taxon>Pinidae</taxon>
        <taxon>Conifers II</taxon>
        <taxon>Cupressales</taxon>
        <taxon>Taxaceae</taxon>
        <taxon>Taxus</taxon>
    </lineage>
</organism>
<dbReference type="PANTHER" id="PTHR12189">
    <property type="entry name" value="MRNA GUANINE-7- METHYLTRANSFERASE"/>
    <property type="match status" value="1"/>
</dbReference>
<protein>
    <recommendedName>
        <fullName evidence="1">mRNA (guanine-N(7))-methyltransferase</fullName>
        <ecNumber evidence="1">2.1.1.56</ecNumber>
    </recommendedName>
</protein>
<dbReference type="Pfam" id="PF03291">
    <property type="entry name" value="mRNA_G-N7_MeTrfase"/>
    <property type="match status" value="1"/>
</dbReference>
<dbReference type="InterPro" id="IPR029063">
    <property type="entry name" value="SAM-dependent_MTases_sf"/>
</dbReference>
<keyword evidence="6" id="KW-0506">mRNA capping</keyword>
<dbReference type="EMBL" id="JAHRHJ020000003">
    <property type="protein sequence ID" value="KAH9322657.1"/>
    <property type="molecule type" value="Genomic_DNA"/>
</dbReference>
<evidence type="ECO:0000256" key="5">
    <source>
        <dbReference type="ARBA" id="ARBA00022884"/>
    </source>
</evidence>
<evidence type="ECO:0000256" key="1">
    <source>
        <dbReference type="ARBA" id="ARBA00011926"/>
    </source>
</evidence>
<evidence type="ECO:0000313" key="10">
    <source>
        <dbReference type="Proteomes" id="UP000824469"/>
    </source>
</evidence>
<evidence type="ECO:0000256" key="4">
    <source>
        <dbReference type="ARBA" id="ARBA00022691"/>
    </source>
</evidence>
<name>A0AA38LIX8_TAXCH</name>
<dbReference type="InterPro" id="IPR039753">
    <property type="entry name" value="RG7MT1"/>
</dbReference>
<keyword evidence="3" id="KW-0808">Transferase</keyword>
<dbReference type="EC" id="2.1.1.56" evidence="1"/>
<dbReference type="PANTHER" id="PTHR12189:SF2">
    <property type="entry name" value="MRNA CAP GUANINE-N7 METHYLTRANSFERASE"/>
    <property type="match status" value="1"/>
</dbReference>
<feature type="non-terminal residue" evidence="9">
    <location>
        <position position="1"/>
    </location>
</feature>
<feature type="domain" description="MRNA cap 0 methyltransferase" evidence="8">
    <location>
        <begin position="1"/>
        <end position="187"/>
    </location>
</feature>
<comment type="caution">
    <text evidence="9">The sequence shown here is derived from an EMBL/GenBank/DDBJ whole genome shotgun (WGS) entry which is preliminary data.</text>
</comment>
<reference evidence="9 10" key="1">
    <citation type="journal article" date="2021" name="Nat. Plants">
        <title>The Taxus genome provides insights into paclitaxel biosynthesis.</title>
        <authorList>
            <person name="Xiong X."/>
            <person name="Gou J."/>
            <person name="Liao Q."/>
            <person name="Li Y."/>
            <person name="Zhou Q."/>
            <person name="Bi G."/>
            <person name="Li C."/>
            <person name="Du R."/>
            <person name="Wang X."/>
            <person name="Sun T."/>
            <person name="Guo L."/>
            <person name="Liang H."/>
            <person name="Lu P."/>
            <person name="Wu Y."/>
            <person name="Zhang Z."/>
            <person name="Ro D.K."/>
            <person name="Shang Y."/>
            <person name="Huang S."/>
            <person name="Yan J."/>
        </authorList>
    </citation>
    <scope>NUCLEOTIDE SEQUENCE [LARGE SCALE GENOMIC DNA]</scope>
    <source>
        <strain evidence="9">Ta-2019</strain>
    </source>
</reference>
<keyword evidence="5" id="KW-0694">RNA-binding</keyword>
<evidence type="ECO:0000256" key="3">
    <source>
        <dbReference type="ARBA" id="ARBA00022679"/>
    </source>
</evidence>
<dbReference type="GO" id="GO:0004482">
    <property type="term" value="F:mRNA 5'-cap (guanine-N7-)-methyltransferase activity"/>
    <property type="evidence" value="ECO:0007669"/>
    <property type="project" value="UniProtKB-EC"/>
</dbReference>
<sequence length="187" mass="21945">VCLDEVLHKDAPFEICRCQFALHYSWSTEERARRALLNVSTLLRPGGTFIGVMPDANVIVRKLRKAEELKFGNSAYWISFDEKYARKKFKSSNPYGIQYTFHLEDAVDCPEWLVPFHKFKELAEEYELELVFKMNSHEFVHEYVKKPEYAELMRRLGALSDGSGDEKSLSEDEWEAAYLYLVFVLRK</sequence>
<evidence type="ECO:0000256" key="6">
    <source>
        <dbReference type="ARBA" id="ARBA00023042"/>
    </source>
</evidence>
<gene>
    <name evidence="9" type="ORF">KI387_017296</name>
</gene>
<dbReference type="GO" id="GO:0005634">
    <property type="term" value="C:nucleus"/>
    <property type="evidence" value="ECO:0007669"/>
    <property type="project" value="TreeGrafter"/>
</dbReference>
<dbReference type="AlphaFoldDB" id="A0AA38LIX8"/>
<evidence type="ECO:0000259" key="8">
    <source>
        <dbReference type="PROSITE" id="PS51562"/>
    </source>
</evidence>
<dbReference type="GO" id="GO:0003723">
    <property type="term" value="F:RNA binding"/>
    <property type="evidence" value="ECO:0007669"/>
    <property type="project" value="UniProtKB-KW"/>
</dbReference>
<accession>A0AA38LIX8</accession>
<dbReference type="Proteomes" id="UP000824469">
    <property type="component" value="Unassembled WGS sequence"/>
</dbReference>
<dbReference type="Gene3D" id="3.40.50.150">
    <property type="entry name" value="Vaccinia Virus protein VP39"/>
    <property type="match status" value="1"/>
</dbReference>
<evidence type="ECO:0000313" key="9">
    <source>
        <dbReference type="EMBL" id="KAH9322657.1"/>
    </source>
</evidence>
<dbReference type="SUPFAM" id="SSF53335">
    <property type="entry name" value="S-adenosyl-L-methionine-dependent methyltransferases"/>
    <property type="match status" value="1"/>
</dbReference>
<dbReference type="InterPro" id="IPR004971">
    <property type="entry name" value="mRNA_G-N7_MeTrfase_dom"/>
</dbReference>
<dbReference type="PROSITE" id="PS51562">
    <property type="entry name" value="RNA_CAP0_MT"/>
    <property type="match status" value="1"/>
</dbReference>
<keyword evidence="10" id="KW-1185">Reference proteome</keyword>
<keyword evidence="6" id="KW-0507">mRNA processing</keyword>
<keyword evidence="2" id="KW-0489">Methyltransferase</keyword>
<keyword evidence="4" id="KW-0949">S-adenosyl-L-methionine</keyword>
<proteinExistence type="predicted"/>
<comment type="catalytic activity">
    <reaction evidence="7">
        <text>a 5'-end (5'-triphosphoguanosine)-ribonucleoside in mRNA + S-adenosyl-L-methionine = a 5'-end (N(7)-methyl 5'-triphosphoguanosine)-ribonucleoside in mRNA + S-adenosyl-L-homocysteine</text>
        <dbReference type="Rhea" id="RHEA:67008"/>
        <dbReference type="Rhea" id="RHEA-COMP:17166"/>
        <dbReference type="Rhea" id="RHEA-COMP:17167"/>
        <dbReference type="ChEBI" id="CHEBI:57856"/>
        <dbReference type="ChEBI" id="CHEBI:59789"/>
        <dbReference type="ChEBI" id="CHEBI:156461"/>
        <dbReference type="ChEBI" id="CHEBI:167617"/>
        <dbReference type="EC" id="2.1.1.56"/>
    </reaction>
</comment>
<feature type="non-terminal residue" evidence="9">
    <location>
        <position position="187"/>
    </location>
</feature>
<evidence type="ECO:0000256" key="7">
    <source>
        <dbReference type="ARBA" id="ARBA00044712"/>
    </source>
</evidence>
<evidence type="ECO:0000256" key="2">
    <source>
        <dbReference type="ARBA" id="ARBA00022603"/>
    </source>
</evidence>